<keyword evidence="1" id="KW-0040">ANK repeat</keyword>
<name>A0A5C2SNF3_9APHY</name>
<evidence type="ECO:0000256" key="2">
    <source>
        <dbReference type="SAM" id="MobiDB-lite"/>
    </source>
</evidence>
<protein>
    <submittedName>
        <fullName evidence="3">Uncharacterized protein</fullName>
    </submittedName>
</protein>
<feature type="compositionally biased region" description="Acidic residues" evidence="2">
    <location>
        <begin position="586"/>
        <end position="611"/>
    </location>
</feature>
<feature type="repeat" description="ANK" evidence="1">
    <location>
        <begin position="293"/>
        <end position="314"/>
    </location>
</feature>
<reference evidence="3" key="1">
    <citation type="journal article" date="2018" name="Genome Biol. Evol.">
        <title>Genomics and development of Lentinus tigrinus, a white-rot wood-decaying mushroom with dimorphic fruiting bodies.</title>
        <authorList>
            <person name="Wu B."/>
            <person name="Xu Z."/>
            <person name="Knudson A."/>
            <person name="Carlson A."/>
            <person name="Chen N."/>
            <person name="Kovaka S."/>
            <person name="LaButti K."/>
            <person name="Lipzen A."/>
            <person name="Pennachio C."/>
            <person name="Riley R."/>
            <person name="Schakwitz W."/>
            <person name="Umezawa K."/>
            <person name="Ohm R.A."/>
            <person name="Grigoriev I.V."/>
            <person name="Nagy L.G."/>
            <person name="Gibbons J."/>
            <person name="Hibbett D."/>
        </authorList>
    </citation>
    <scope>NUCLEOTIDE SEQUENCE [LARGE SCALE GENOMIC DNA]</scope>
    <source>
        <strain evidence="3">ALCF2SS1-6</strain>
    </source>
</reference>
<dbReference type="Proteomes" id="UP000313359">
    <property type="component" value="Unassembled WGS sequence"/>
</dbReference>
<dbReference type="AlphaFoldDB" id="A0A5C2SNF3"/>
<evidence type="ECO:0000256" key="1">
    <source>
        <dbReference type="PROSITE-ProRule" id="PRU00023"/>
    </source>
</evidence>
<dbReference type="STRING" id="1328759.A0A5C2SNF3"/>
<keyword evidence="4" id="KW-1185">Reference proteome</keyword>
<dbReference type="InterPro" id="IPR002110">
    <property type="entry name" value="Ankyrin_rpt"/>
</dbReference>
<dbReference type="PROSITE" id="PS50297">
    <property type="entry name" value="ANK_REP_REGION"/>
    <property type="match status" value="1"/>
</dbReference>
<evidence type="ECO:0000313" key="3">
    <source>
        <dbReference type="EMBL" id="RPD65375.1"/>
    </source>
</evidence>
<dbReference type="SUPFAM" id="SSF48403">
    <property type="entry name" value="Ankyrin repeat"/>
    <property type="match status" value="1"/>
</dbReference>
<gene>
    <name evidence="3" type="ORF">L227DRAFT_649494</name>
</gene>
<dbReference type="InterPro" id="IPR036770">
    <property type="entry name" value="Ankyrin_rpt-contain_sf"/>
</dbReference>
<dbReference type="EMBL" id="ML122252">
    <property type="protein sequence ID" value="RPD65375.1"/>
    <property type="molecule type" value="Genomic_DNA"/>
</dbReference>
<sequence length="611" mass="68583">MADPLALNQCHVKFEAEPHYEYPRVLKHVNVEAIHPVLGRVGSLQALQINRKRCRGEFIIVMDEESQELCDFALALFDENGCFRPELVEHEYHKGTGVWGRELDNGMLLYVLSVRVNNERHRRNGIGTFLLQQLSESQYAPAGSYLIAWPSPEFQYKAQSEERWQNHKHIAVDFFQKNHFRRVGRTQFLACSVDPSHASRSLAVGEDVPEQKQAFDDQQPPSAAHSGGLDTLTEQNLANFLESTGTAPFDDPSCPLQVLIAVKRFGMPTIDVVKRIQDAYGRNPSMVREKDEEGNTALHVAAASHNLAAVQALLALPLESGILEDLTLRDNKNGFTPLEACDREMRRSKEFAQTLLGTWSGHPAHALRTQYVLKCASGENLGISEDDYVETRRWGCTCGACTDGWLSPRMRYRLLWSAQIGADNMMVATMGLTRGSGVPSYAPGIDYLPEDVQETRITKTFYGGYEAVVRAIADVLERPGLPGLPLPENVRSVQRLQMFDFVDRRGGKMEYALDYVVHGAMEQSPLGDSTFDDLQQECADEGSEESLTYMEMVPCANDLDFSRVAERLGLPSQGRYRSYGRHLLNSDDDMDEDVGEEDTDMDEDENDEYGP</sequence>
<dbReference type="OrthoDB" id="2753421at2759"/>
<feature type="region of interest" description="Disordered" evidence="2">
    <location>
        <begin position="201"/>
        <end position="229"/>
    </location>
</feature>
<accession>A0A5C2SNF3</accession>
<feature type="region of interest" description="Disordered" evidence="2">
    <location>
        <begin position="578"/>
        <end position="611"/>
    </location>
</feature>
<proteinExistence type="predicted"/>
<organism evidence="3 4">
    <name type="scientific">Lentinus tigrinus ALCF2SS1-6</name>
    <dbReference type="NCBI Taxonomy" id="1328759"/>
    <lineage>
        <taxon>Eukaryota</taxon>
        <taxon>Fungi</taxon>
        <taxon>Dikarya</taxon>
        <taxon>Basidiomycota</taxon>
        <taxon>Agaricomycotina</taxon>
        <taxon>Agaricomycetes</taxon>
        <taxon>Polyporales</taxon>
        <taxon>Polyporaceae</taxon>
        <taxon>Lentinus</taxon>
    </lineage>
</organism>
<dbReference type="PROSITE" id="PS50088">
    <property type="entry name" value="ANK_REPEAT"/>
    <property type="match status" value="1"/>
</dbReference>
<dbReference type="Gene3D" id="1.25.40.20">
    <property type="entry name" value="Ankyrin repeat-containing domain"/>
    <property type="match status" value="1"/>
</dbReference>
<evidence type="ECO:0000313" key="4">
    <source>
        <dbReference type="Proteomes" id="UP000313359"/>
    </source>
</evidence>